<dbReference type="Proteomes" id="UP000652761">
    <property type="component" value="Unassembled WGS sequence"/>
</dbReference>
<evidence type="ECO:0000313" key="2">
    <source>
        <dbReference type="Proteomes" id="UP000652761"/>
    </source>
</evidence>
<feature type="non-terminal residue" evidence="1">
    <location>
        <position position="1"/>
    </location>
</feature>
<evidence type="ECO:0000313" key="1">
    <source>
        <dbReference type="EMBL" id="MQL71363.1"/>
    </source>
</evidence>
<gene>
    <name evidence="1" type="ORF">Taro_003703</name>
</gene>
<protein>
    <submittedName>
        <fullName evidence="1">Uncharacterized protein</fullName>
    </submittedName>
</protein>
<organism evidence="1 2">
    <name type="scientific">Colocasia esculenta</name>
    <name type="common">Wild taro</name>
    <name type="synonym">Arum esculentum</name>
    <dbReference type="NCBI Taxonomy" id="4460"/>
    <lineage>
        <taxon>Eukaryota</taxon>
        <taxon>Viridiplantae</taxon>
        <taxon>Streptophyta</taxon>
        <taxon>Embryophyta</taxon>
        <taxon>Tracheophyta</taxon>
        <taxon>Spermatophyta</taxon>
        <taxon>Magnoliopsida</taxon>
        <taxon>Liliopsida</taxon>
        <taxon>Araceae</taxon>
        <taxon>Aroideae</taxon>
        <taxon>Colocasieae</taxon>
        <taxon>Colocasia</taxon>
    </lineage>
</organism>
<reference evidence="1" key="1">
    <citation type="submission" date="2017-07" db="EMBL/GenBank/DDBJ databases">
        <title>Taro Niue Genome Assembly and Annotation.</title>
        <authorList>
            <person name="Atibalentja N."/>
            <person name="Keating K."/>
            <person name="Fields C.J."/>
        </authorList>
    </citation>
    <scope>NUCLEOTIDE SEQUENCE</scope>
    <source>
        <strain evidence="1">Niue_2</strain>
        <tissue evidence="1">Leaf</tissue>
    </source>
</reference>
<comment type="caution">
    <text evidence="1">The sequence shown here is derived from an EMBL/GenBank/DDBJ whole genome shotgun (WGS) entry which is preliminary data.</text>
</comment>
<dbReference type="AlphaFoldDB" id="A0A843TPJ7"/>
<name>A0A843TPJ7_COLES</name>
<proteinExistence type="predicted"/>
<feature type="non-terminal residue" evidence="1">
    <location>
        <position position="156"/>
    </location>
</feature>
<keyword evidence="2" id="KW-1185">Reference proteome</keyword>
<dbReference type="EMBL" id="NMUH01000096">
    <property type="protein sequence ID" value="MQL71363.1"/>
    <property type="molecule type" value="Genomic_DNA"/>
</dbReference>
<accession>A0A843TPJ7</accession>
<sequence length="156" mass="17617">KIEGRRQEGCKATIRGYHLAFLLFKISLKGTKLNVIGRSHSRSHPIEMKLALSFYEGSILITTKGNIRSEGLKTSKAKELIYLGRRVRILHFSGQVVASSILMSDDDDNVVMGKKLGGCSWIEVKRKVYTFLSINEMNPQIEQLHALILRLAMETK</sequence>